<dbReference type="InterPro" id="IPR050326">
    <property type="entry name" value="NAD_dep_DNA_ligaseB"/>
</dbReference>
<sequence length="596" mass="66615">MTFLLLTNAFVRQGQAIRSRPSTTAWTGLAPLSTKDSTHSVPHQQLVRLRELIHRVAKINKAQEIRSILAEYPDLRELLEHIYDPHIKHHVTSARISKFMESSGQPAVADVKPTASLLAVLKDLSGGGLTGNKALETIKRFMISNEVASSEETDSKDHFGLSLQEVFFRVLDKNLKAGIAQKTLQAVHWNEAPTSTTANTYAERPGLQSQNVLQSPTRLSGFSCALGKTVLRKDLARLTSLPADLVETDSGSSLGPKWLASRKLDGVRLFVVIDVLTPDPSRLDSPGQKVLDIWTISRSGKEYHTLDVLKQGLSNSLRDWSRLANILEHEPHYPASQEQTPGFTQRLVLDGELCHLNDSGDPDHPTEDFTQIVSMVRRKDYTIERPVLFLLDVLPWSVFVDGMGKDADGSAEKYKVFAERVLDCEALAKRVFDVDGEYPVVRRLEQIQVNTIKQVEDMMGVAAKRGWEGIILRRSDVPYVGKRNSGILKYKEWQDAEYTVVDVDIATMRLPVLGEYAERQALASVWIIHKGTKVSVGTGFTAEERLRYAKNPSLIIGKDITVEYFAESNAVNRAEGGASLRFPRVKKIWEEGKRDI</sequence>
<feature type="domain" description="ATP-dependent DNA ligase family profile" evidence="6">
    <location>
        <begin position="324"/>
        <end position="491"/>
    </location>
</feature>
<keyword evidence="3" id="KW-0235">DNA replication</keyword>
<dbReference type="Gene3D" id="2.40.50.140">
    <property type="entry name" value="Nucleic acid-binding proteins"/>
    <property type="match status" value="1"/>
</dbReference>
<reference evidence="7" key="1">
    <citation type="submission" date="2020-07" db="EMBL/GenBank/DDBJ databases">
        <title>Draft Genome Sequence of a Deep-Sea Yeast, Naganishia (Cryptococcus) liquefaciens strain N6.</title>
        <authorList>
            <person name="Han Y.W."/>
            <person name="Kajitani R."/>
            <person name="Morimoto H."/>
            <person name="Parhat M."/>
            <person name="Tsubouchi H."/>
            <person name="Bakenova O."/>
            <person name="Ogata M."/>
            <person name="Argunhan B."/>
            <person name="Aoki R."/>
            <person name="Kajiwara S."/>
            <person name="Itoh T."/>
            <person name="Iwasaki H."/>
        </authorList>
    </citation>
    <scope>NUCLEOTIDE SEQUENCE</scope>
    <source>
        <strain evidence="7">N6</strain>
    </source>
</reference>
<gene>
    <name evidence="7" type="ORF">NliqN6_6542</name>
</gene>
<comment type="cofactor">
    <cofactor evidence="1">
        <name>a divalent metal cation</name>
        <dbReference type="ChEBI" id="CHEBI:60240"/>
    </cofactor>
</comment>
<dbReference type="SUPFAM" id="SSF50249">
    <property type="entry name" value="Nucleic acid-binding proteins"/>
    <property type="match status" value="1"/>
</dbReference>
<evidence type="ECO:0000313" key="8">
    <source>
        <dbReference type="Proteomes" id="UP000620104"/>
    </source>
</evidence>
<dbReference type="Gene3D" id="3.30.470.30">
    <property type="entry name" value="DNA ligase/mRNA capping enzyme"/>
    <property type="match status" value="1"/>
</dbReference>
<evidence type="ECO:0000256" key="2">
    <source>
        <dbReference type="ARBA" id="ARBA00022598"/>
    </source>
</evidence>
<keyword evidence="4" id="KW-0227">DNA damage</keyword>
<dbReference type="GO" id="GO:0006310">
    <property type="term" value="P:DNA recombination"/>
    <property type="evidence" value="ECO:0007669"/>
    <property type="project" value="InterPro"/>
</dbReference>
<organism evidence="7 8">
    <name type="scientific">Naganishia liquefaciens</name>
    <dbReference type="NCBI Taxonomy" id="104408"/>
    <lineage>
        <taxon>Eukaryota</taxon>
        <taxon>Fungi</taxon>
        <taxon>Dikarya</taxon>
        <taxon>Basidiomycota</taxon>
        <taxon>Agaricomycotina</taxon>
        <taxon>Tremellomycetes</taxon>
        <taxon>Filobasidiales</taxon>
        <taxon>Filobasidiaceae</taxon>
        <taxon>Naganishia</taxon>
    </lineage>
</organism>
<dbReference type="PANTHER" id="PTHR47810:SF1">
    <property type="entry name" value="DNA LIGASE B"/>
    <property type="match status" value="1"/>
</dbReference>
<keyword evidence="2" id="KW-0436">Ligase</keyword>
<dbReference type="GO" id="GO:0005524">
    <property type="term" value="F:ATP binding"/>
    <property type="evidence" value="ECO:0007669"/>
    <property type="project" value="InterPro"/>
</dbReference>
<dbReference type="EMBL" id="BLZA01000057">
    <property type="protein sequence ID" value="GHJ90140.1"/>
    <property type="molecule type" value="Genomic_DNA"/>
</dbReference>
<evidence type="ECO:0000256" key="4">
    <source>
        <dbReference type="ARBA" id="ARBA00022763"/>
    </source>
</evidence>
<dbReference type="Pfam" id="PF01068">
    <property type="entry name" value="DNA_ligase_A_M"/>
    <property type="match status" value="1"/>
</dbReference>
<dbReference type="PANTHER" id="PTHR47810">
    <property type="entry name" value="DNA LIGASE"/>
    <property type="match status" value="1"/>
</dbReference>
<dbReference type="GO" id="GO:0006281">
    <property type="term" value="P:DNA repair"/>
    <property type="evidence" value="ECO:0007669"/>
    <property type="project" value="UniProtKB-KW"/>
</dbReference>
<dbReference type="GO" id="GO:0003910">
    <property type="term" value="F:DNA ligase (ATP) activity"/>
    <property type="evidence" value="ECO:0007669"/>
    <property type="project" value="InterPro"/>
</dbReference>
<evidence type="ECO:0000313" key="7">
    <source>
        <dbReference type="EMBL" id="GHJ90140.1"/>
    </source>
</evidence>
<evidence type="ECO:0000259" key="6">
    <source>
        <dbReference type="Pfam" id="PF01068"/>
    </source>
</evidence>
<proteinExistence type="predicted"/>
<evidence type="ECO:0000256" key="1">
    <source>
        <dbReference type="ARBA" id="ARBA00001968"/>
    </source>
</evidence>
<protein>
    <recommendedName>
        <fullName evidence="6">ATP-dependent DNA ligase family profile domain-containing protein</fullName>
    </recommendedName>
</protein>
<dbReference type="InterPro" id="IPR012310">
    <property type="entry name" value="DNA_ligase_ATP-dep_cent"/>
</dbReference>
<evidence type="ECO:0000256" key="5">
    <source>
        <dbReference type="ARBA" id="ARBA00023204"/>
    </source>
</evidence>
<comment type="caution">
    <text evidence="7">The sequence shown here is derived from an EMBL/GenBank/DDBJ whole genome shotgun (WGS) entry which is preliminary data.</text>
</comment>
<dbReference type="SUPFAM" id="SSF56091">
    <property type="entry name" value="DNA ligase/mRNA capping enzyme, catalytic domain"/>
    <property type="match status" value="1"/>
</dbReference>
<dbReference type="Proteomes" id="UP000620104">
    <property type="component" value="Unassembled WGS sequence"/>
</dbReference>
<evidence type="ECO:0000256" key="3">
    <source>
        <dbReference type="ARBA" id="ARBA00022705"/>
    </source>
</evidence>
<dbReference type="InterPro" id="IPR012340">
    <property type="entry name" value="NA-bd_OB-fold"/>
</dbReference>
<keyword evidence="5" id="KW-0234">DNA repair</keyword>
<keyword evidence="8" id="KW-1185">Reference proteome</keyword>
<accession>A0A8H3TZM5</accession>
<dbReference type="OrthoDB" id="411785at2759"/>
<dbReference type="AlphaFoldDB" id="A0A8H3TZM5"/>
<dbReference type="GO" id="GO:0006260">
    <property type="term" value="P:DNA replication"/>
    <property type="evidence" value="ECO:0007669"/>
    <property type="project" value="UniProtKB-KW"/>
</dbReference>
<name>A0A8H3TZM5_9TREE</name>